<evidence type="ECO:0000313" key="17">
    <source>
        <dbReference type="Proteomes" id="UP000245865"/>
    </source>
</evidence>
<proteinExistence type="inferred from homology"/>
<dbReference type="InterPro" id="IPR012907">
    <property type="entry name" value="Peptidase_S11_C"/>
</dbReference>
<comment type="function">
    <text evidence="1">Removes C-terminal D-alanyl residues from sugar-peptide cell wall precursors.</text>
</comment>
<dbReference type="SUPFAM" id="SSF56601">
    <property type="entry name" value="beta-lactamase/transpeptidase-like"/>
    <property type="match status" value="1"/>
</dbReference>
<keyword evidence="11" id="KW-0961">Cell wall biogenesis/degradation</keyword>
<evidence type="ECO:0000256" key="11">
    <source>
        <dbReference type="ARBA" id="ARBA00023316"/>
    </source>
</evidence>
<dbReference type="EC" id="3.4.16.4" evidence="4"/>
<evidence type="ECO:0000256" key="2">
    <source>
        <dbReference type="ARBA" id="ARBA00004752"/>
    </source>
</evidence>
<dbReference type="Proteomes" id="UP000245865">
    <property type="component" value="Unassembled WGS sequence"/>
</dbReference>
<feature type="chain" id="PRO_5016467042" description="serine-type D-Ala-D-Ala carboxypeptidase" evidence="14">
    <location>
        <begin position="28"/>
        <end position="396"/>
    </location>
</feature>
<dbReference type="Pfam" id="PF07943">
    <property type="entry name" value="PBP5_C"/>
    <property type="match status" value="1"/>
</dbReference>
<evidence type="ECO:0000256" key="3">
    <source>
        <dbReference type="ARBA" id="ARBA00007164"/>
    </source>
</evidence>
<dbReference type="InterPro" id="IPR015956">
    <property type="entry name" value="Peniciliin-bd_prot_C_sf"/>
</dbReference>
<evidence type="ECO:0000313" key="16">
    <source>
        <dbReference type="EMBL" id="PWL17942.1"/>
    </source>
</evidence>
<comment type="similarity">
    <text evidence="3 13">Belongs to the peptidase S11 family.</text>
</comment>
<evidence type="ECO:0000256" key="13">
    <source>
        <dbReference type="RuleBase" id="RU004016"/>
    </source>
</evidence>
<dbReference type="SMART" id="SM00936">
    <property type="entry name" value="PBP5_C"/>
    <property type="match status" value="1"/>
</dbReference>
<protein>
    <recommendedName>
        <fullName evidence="4">serine-type D-Ala-D-Ala carboxypeptidase</fullName>
        <ecNumber evidence="4">3.4.16.4</ecNumber>
    </recommendedName>
</protein>
<dbReference type="InterPro" id="IPR037167">
    <property type="entry name" value="Peptidase_S11_C_sf"/>
</dbReference>
<dbReference type="InterPro" id="IPR012338">
    <property type="entry name" value="Beta-lactam/transpept-like"/>
</dbReference>
<comment type="catalytic activity">
    <reaction evidence="12">
        <text>Preferential cleavage: (Ac)2-L-Lys-D-Ala-|-D-Ala. Also transpeptidation of peptidyl-alanyl moieties that are N-acyl substituents of D-alanine.</text>
        <dbReference type="EC" id="3.4.16.4"/>
    </reaction>
</comment>
<evidence type="ECO:0000256" key="9">
    <source>
        <dbReference type="ARBA" id="ARBA00022960"/>
    </source>
</evidence>
<sequence>MGLLSKNINLAAIAAALLAASIFPVQAETAQGDGFPTKAPQVLLIDDGSDTVLLSKNPDKKVPPASLAKLMTAEIVFDALKGGQITLETAYPVSEYAWRTGGAPSRTSTMFARIKSTPTVADLLQGMIVQAANDGAIVLAEGLAGSEQAFAGKMNDRAAELGLRDSRFVNATGLPAQGQAVTLSDLTKLARHIHSSYPEYYPYYAQPAFTWNNIFQRNRNPLLRLEVGADGMGTGFAEESGYALVASAQQHGRRLFLAMSGLASAREREEEARKLIEWGMNAFDKVHIYAANERVGEAQVFGGALNHVALKVDADVELLLPKEGRNRLKARILYDGPLHAPLEADKQIGSMQFELDGNIVRQIPLFTAQPVVMGSLSQRAMGAAFELATGWLRKYF</sequence>
<dbReference type="AlphaFoldDB" id="A0A316J7N7"/>
<accession>A0A316J7N7</accession>
<evidence type="ECO:0000256" key="4">
    <source>
        <dbReference type="ARBA" id="ARBA00012448"/>
    </source>
</evidence>
<dbReference type="SUPFAM" id="SSF69189">
    <property type="entry name" value="Penicillin-binding protein associated domain"/>
    <property type="match status" value="1"/>
</dbReference>
<dbReference type="EMBL" id="QGDB01000003">
    <property type="protein sequence ID" value="PWL17942.1"/>
    <property type="molecule type" value="Genomic_DNA"/>
</dbReference>
<keyword evidence="6" id="KW-0645">Protease</keyword>
<dbReference type="GO" id="GO:0008360">
    <property type="term" value="P:regulation of cell shape"/>
    <property type="evidence" value="ECO:0007669"/>
    <property type="project" value="UniProtKB-KW"/>
</dbReference>
<evidence type="ECO:0000256" key="10">
    <source>
        <dbReference type="ARBA" id="ARBA00022984"/>
    </source>
</evidence>
<dbReference type="GO" id="GO:0071555">
    <property type="term" value="P:cell wall organization"/>
    <property type="evidence" value="ECO:0007669"/>
    <property type="project" value="UniProtKB-KW"/>
</dbReference>
<dbReference type="UniPathway" id="UPA00219"/>
<evidence type="ECO:0000256" key="6">
    <source>
        <dbReference type="ARBA" id="ARBA00022670"/>
    </source>
</evidence>
<name>A0A316J7N7_9HYPH</name>
<feature type="signal peptide" evidence="14">
    <location>
        <begin position="1"/>
        <end position="27"/>
    </location>
</feature>
<evidence type="ECO:0000256" key="1">
    <source>
        <dbReference type="ARBA" id="ARBA00003217"/>
    </source>
</evidence>
<evidence type="ECO:0000256" key="12">
    <source>
        <dbReference type="ARBA" id="ARBA00034000"/>
    </source>
</evidence>
<dbReference type="GO" id="GO:0009252">
    <property type="term" value="P:peptidoglycan biosynthetic process"/>
    <property type="evidence" value="ECO:0007669"/>
    <property type="project" value="UniProtKB-UniPathway"/>
</dbReference>
<keyword evidence="5 16" id="KW-0121">Carboxypeptidase</keyword>
<comment type="caution">
    <text evidence="16">The sequence shown here is derived from an EMBL/GenBank/DDBJ whole genome shotgun (WGS) entry which is preliminary data.</text>
</comment>
<evidence type="ECO:0000256" key="14">
    <source>
        <dbReference type="SAM" id="SignalP"/>
    </source>
</evidence>
<evidence type="ECO:0000256" key="8">
    <source>
        <dbReference type="ARBA" id="ARBA00022801"/>
    </source>
</evidence>
<dbReference type="PANTHER" id="PTHR21581:SF6">
    <property type="entry name" value="TRAFFICKING PROTEIN PARTICLE COMPLEX SUBUNIT 12"/>
    <property type="match status" value="1"/>
</dbReference>
<keyword evidence="10" id="KW-0573">Peptidoglycan synthesis</keyword>
<keyword evidence="8" id="KW-0378">Hydrolase</keyword>
<dbReference type="Gene3D" id="3.40.710.10">
    <property type="entry name" value="DD-peptidase/beta-lactamase superfamily"/>
    <property type="match status" value="1"/>
</dbReference>
<dbReference type="PANTHER" id="PTHR21581">
    <property type="entry name" value="D-ALANYL-D-ALANINE CARBOXYPEPTIDASE"/>
    <property type="match status" value="1"/>
</dbReference>
<dbReference type="PRINTS" id="PR00725">
    <property type="entry name" value="DADACBPTASE1"/>
</dbReference>
<comment type="pathway">
    <text evidence="2">Cell wall biogenesis; peptidoglycan biosynthesis.</text>
</comment>
<feature type="domain" description="Peptidase S11 D-Ala-D-Ala carboxypeptidase A C-terminal" evidence="15">
    <location>
        <begin position="283"/>
        <end position="373"/>
    </location>
</feature>
<keyword evidence="7 14" id="KW-0732">Signal</keyword>
<keyword evidence="9" id="KW-0133">Cell shape</keyword>
<dbReference type="InterPro" id="IPR001967">
    <property type="entry name" value="Peptidase_S11_N"/>
</dbReference>
<evidence type="ECO:0000259" key="15">
    <source>
        <dbReference type="SMART" id="SM00936"/>
    </source>
</evidence>
<dbReference type="GO" id="GO:0006508">
    <property type="term" value="P:proteolysis"/>
    <property type="evidence" value="ECO:0007669"/>
    <property type="project" value="UniProtKB-KW"/>
</dbReference>
<dbReference type="OrthoDB" id="9795979at2"/>
<reference evidence="16 17" key="1">
    <citation type="submission" date="2018-05" db="EMBL/GenBank/DDBJ databases">
        <title>Comparative genomic sequence analysis between strain HN4 and CCM 8460T (Falsochrobactrum ovis) will provide more evidence to prove that HN4 is a new species of Falsochrobactrum.</title>
        <authorList>
            <person name="Lyu W."/>
            <person name="Sun L."/>
            <person name="Yao L."/>
        </authorList>
    </citation>
    <scope>NUCLEOTIDE SEQUENCE [LARGE SCALE GENOMIC DNA]</scope>
    <source>
        <strain evidence="16 17">HN4</strain>
    </source>
</reference>
<gene>
    <name evidence="16" type="ORF">DKP76_09295</name>
</gene>
<evidence type="ECO:0000256" key="7">
    <source>
        <dbReference type="ARBA" id="ARBA00022729"/>
    </source>
</evidence>
<dbReference type="RefSeq" id="WP_109706177.1">
    <property type="nucleotide sequence ID" value="NZ_QGDB01000003.1"/>
</dbReference>
<dbReference type="Gene3D" id="2.60.410.10">
    <property type="entry name" value="D-Ala-D-Ala carboxypeptidase, C-terminal domain"/>
    <property type="match status" value="1"/>
</dbReference>
<dbReference type="Pfam" id="PF00768">
    <property type="entry name" value="Peptidase_S11"/>
    <property type="match status" value="1"/>
</dbReference>
<evidence type="ECO:0000256" key="5">
    <source>
        <dbReference type="ARBA" id="ARBA00022645"/>
    </source>
</evidence>
<organism evidence="16 17">
    <name type="scientific">Falsochrobactrum shanghaiense</name>
    <dbReference type="NCBI Taxonomy" id="2201899"/>
    <lineage>
        <taxon>Bacteria</taxon>
        <taxon>Pseudomonadati</taxon>
        <taxon>Pseudomonadota</taxon>
        <taxon>Alphaproteobacteria</taxon>
        <taxon>Hyphomicrobiales</taxon>
        <taxon>Brucellaceae</taxon>
        <taxon>Falsochrobactrum</taxon>
    </lineage>
</organism>
<keyword evidence="17" id="KW-1185">Reference proteome</keyword>
<dbReference type="InterPro" id="IPR018044">
    <property type="entry name" value="Peptidase_S11"/>
</dbReference>
<dbReference type="GO" id="GO:0009002">
    <property type="term" value="F:serine-type D-Ala-D-Ala carboxypeptidase activity"/>
    <property type="evidence" value="ECO:0007669"/>
    <property type="project" value="UniProtKB-EC"/>
</dbReference>